<dbReference type="EMBL" id="JBHSLW010000056">
    <property type="protein sequence ID" value="MFC5423044.1"/>
    <property type="molecule type" value="Genomic_DNA"/>
</dbReference>
<dbReference type="Proteomes" id="UP001596053">
    <property type="component" value="Unassembled WGS sequence"/>
</dbReference>
<dbReference type="RefSeq" id="WP_377801238.1">
    <property type="nucleotide sequence ID" value="NZ_JBHSLW010000056.1"/>
</dbReference>
<gene>
    <name evidence="2" type="ORF">ACFPOB_26190</name>
</gene>
<feature type="compositionally biased region" description="Low complexity" evidence="1">
    <location>
        <begin position="122"/>
        <end position="135"/>
    </location>
</feature>
<keyword evidence="3" id="KW-1185">Reference proteome</keyword>
<dbReference type="InterPro" id="IPR021791">
    <property type="entry name" value="Phage_TAC_11"/>
</dbReference>
<evidence type="ECO:0000313" key="2">
    <source>
        <dbReference type="EMBL" id="MFC5423044.1"/>
    </source>
</evidence>
<protein>
    <submittedName>
        <fullName evidence="2">Gene transfer agent family protein</fullName>
    </submittedName>
</protein>
<organism evidence="2 3">
    <name type="scientific">Bosea eneae</name>
    <dbReference type="NCBI Taxonomy" id="151454"/>
    <lineage>
        <taxon>Bacteria</taxon>
        <taxon>Pseudomonadati</taxon>
        <taxon>Pseudomonadota</taxon>
        <taxon>Alphaproteobacteria</taxon>
        <taxon>Hyphomicrobiales</taxon>
        <taxon>Boseaceae</taxon>
        <taxon>Bosea</taxon>
    </lineage>
</organism>
<evidence type="ECO:0000256" key="1">
    <source>
        <dbReference type="SAM" id="MobiDB-lite"/>
    </source>
</evidence>
<proteinExistence type="predicted"/>
<feature type="region of interest" description="Disordered" evidence="1">
    <location>
        <begin position="103"/>
        <end position="135"/>
    </location>
</feature>
<sequence>MSRCSIDLDWADGTYTFVLPLAQLEELQTICDAGPVVIAQRLEHGLWTSKEVYHTLRLGLIGGGMKPVDALNKTRLYVLERPWLENVMPALAVMQAVLIGKPGEPVGKSPADGEESDPPAQTESSTSESSTASAS</sequence>
<evidence type="ECO:0000313" key="3">
    <source>
        <dbReference type="Proteomes" id="UP001596053"/>
    </source>
</evidence>
<reference evidence="3" key="1">
    <citation type="journal article" date="2019" name="Int. J. Syst. Evol. Microbiol.">
        <title>The Global Catalogue of Microorganisms (GCM) 10K type strain sequencing project: providing services to taxonomists for standard genome sequencing and annotation.</title>
        <authorList>
            <consortium name="The Broad Institute Genomics Platform"/>
            <consortium name="The Broad Institute Genome Sequencing Center for Infectious Disease"/>
            <person name="Wu L."/>
            <person name="Ma J."/>
        </authorList>
    </citation>
    <scope>NUCLEOTIDE SEQUENCE [LARGE SCALE GENOMIC DNA]</scope>
    <source>
        <strain evidence="3">NCAIM B.01391</strain>
    </source>
</reference>
<name>A0ABW0IYI0_9HYPH</name>
<accession>A0ABW0IYI0</accession>
<comment type="caution">
    <text evidence="2">The sequence shown here is derived from an EMBL/GenBank/DDBJ whole genome shotgun (WGS) entry which is preliminary data.</text>
</comment>
<dbReference type="Pfam" id="PF11836">
    <property type="entry name" value="Phage_TAC_11"/>
    <property type="match status" value="1"/>
</dbReference>